<protein>
    <submittedName>
        <fullName evidence="4">2S albumin</fullName>
    </submittedName>
</protein>
<dbReference type="PANTHER" id="PTHR35496">
    <property type="entry name" value="2S SEED STORAGE PROTEIN 1-RELATED"/>
    <property type="match status" value="1"/>
</dbReference>
<dbReference type="InterPro" id="IPR036312">
    <property type="entry name" value="Bifun_inhib/LTP/seed_sf"/>
</dbReference>
<dbReference type="EMBL" id="KZ454830">
    <property type="protein sequence ID" value="PKA45661.1"/>
    <property type="molecule type" value="Genomic_DNA"/>
</dbReference>
<dbReference type="InterPro" id="IPR000617">
    <property type="entry name" value="Napin/2SS/CON"/>
</dbReference>
<dbReference type="Gene3D" id="1.10.110.10">
    <property type="entry name" value="Plant lipid-transfer and hydrophobic proteins"/>
    <property type="match status" value="1"/>
</dbReference>
<evidence type="ECO:0000313" key="4">
    <source>
        <dbReference type="EMBL" id="PKA45661.1"/>
    </source>
</evidence>
<dbReference type="InterPro" id="IPR016140">
    <property type="entry name" value="Bifunc_inhib/LTP/seed_store"/>
</dbReference>
<dbReference type="SUPFAM" id="SSF47699">
    <property type="entry name" value="Bifunctional inhibitor/lipid-transfer protein/seed storage 2S albumin"/>
    <property type="match status" value="1"/>
</dbReference>
<accession>A0A2H9ZQU2</accession>
<dbReference type="Pfam" id="PF00234">
    <property type="entry name" value="Tryp_alpha_amyl"/>
    <property type="match status" value="1"/>
</dbReference>
<dbReference type="PANTHER" id="PTHR35496:SF4">
    <property type="entry name" value="2S SULFUR-RICH SEED STORAGE PROTEIN 2-LIKE"/>
    <property type="match status" value="1"/>
</dbReference>
<comment type="similarity">
    <text evidence="1">Belongs to the 2S seed storage albumins family.</text>
</comment>
<gene>
    <name evidence="4" type="ORF">AXF42_Ash011001</name>
</gene>
<proteinExistence type="inferred from homology"/>
<evidence type="ECO:0000256" key="1">
    <source>
        <dbReference type="ARBA" id="ARBA00008262"/>
    </source>
</evidence>
<dbReference type="GO" id="GO:0045735">
    <property type="term" value="F:nutrient reservoir activity"/>
    <property type="evidence" value="ECO:0007669"/>
    <property type="project" value="InterPro"/>
</dbReference>
<sequence length="162" mass="17100">MTPKLASLAAVVLVLAAAAVAVAGANAATFRTRITKIEEIEPMVLTKEMCEQEMQRHSIDSCRHFLKYGSHGGHGMLARPAGNPHGSVPEECCEQIRQVSGPCRCDMVEMTLKEMMEEQGGGGGGMGQCQGRCADMMLRGAYLPTMCGAGSLCQFGPGSGGY</sequence>
<evidence type="ECO:0000259" key="3">
    <source>
        <dbReference type="SMART" id="SM00499"/>
    </source>
</evidence>
<dbReference type="AlphaFoldDB" id="A0A2H9ZQU2"/>
<dbReference type="SMART" id="SM00499">
    <property type="entry name" value="AAI"/>
    <property type="match status" value="1"/>
</dbReference>
<evidence type="ECO:0000313" key="5">
    <source>
        <dbReference type="Proteomes" id="UP000236161"/>
    </source>
</evidence>
<feature type="signal peptide" evidence="2">
    <location>
        <begin position="1"/>
        <end position="27"/>
    </location>
</feature>
<feature type="chain" id="PRO_5014191671" evidence="2">
    <location>
        <begin position="28"/>
        <end position="162"/>
    </location>
</feature>
<organism evidence="4 5">
    <name type="scientific">Apostasia shenzhenica</name>
    <dbReference type="NCBI Taxonomy" id="1088818"/>
    <lineage>
        <taxon>Eukaryota</taxon>
        <taxon>Viridiplantae</taxon>
        <taxon>Streptophyta</taxon>
        <taxon>Embryophyta</taxon>
        <taxon>Tracheophyta</taxon>
        <taxon>Spermatophyta</taxon>
        <taxon>Magnoliopsida</taxon>
        <taxon>Liliopsida</taxon>
        <taxon>Asparagales</taxon>
        <taxon>Orchidaceae</taxon>
        <taxon>Apostasioideae</taxon>
        <taxon>Apostasia</taxon>
    </lineage>
</organism>
<feature type="domain" description="Bifunctional inhibitor/plant lipid transfer protein/seed storage helical" evidence="3">
    <location>
        <begin position="50"/>
        <end position="153"/>
    </location>
</feature>
<dbReference type="Proteomes" id="UP000236161">
    <property type="component" value="Unassembled WGS sequence"/>
</dbReference>
<dbReference type="OrthoDB" id="1922883at2759"/>
<name>A0A2H9ZQU2_9ASPA</name>
<keyword evidence="5" id="KW-1185">Reference proteome</keyword>
<evidence type="ECO:0000256" key="2">
    <source>
        <dbReference type="SAM" id="SignalP"/>
    </source>
</evidence>
<keyword evidence="2" id="KW-0732">Signal</keyword>
<reference evidence="4 5" key="1">
    <citation type="journal article" date="2017" name="Nature">
        <title>The Apostasia genome and the evolution of orchids.</title>
        <authorList>
            <person name="Zhang G.Q."/>
            <person name="Liu K.W."/>
            <person name="Li Z."/>
            <person name="Lohaus R."/>
            <person name="Hsiao Y.Y."/>
            <person name="Niu S.C."/>
            <person name="Wang J.Y."/>
            <person name="Lin Y.C."/>
            <person name="Xu Q."/>
            <person name="Chen L.J."/>
            <person name="Yoshida K."/>
            <person name="Fujiwara S."/>
            <person name="Wang Z.W."/>
            <person name="Zhang Y.Q."/>
            <person name="Mitsuda N."/>
            <person name="Wang M."/>
            <person name="Liu G.H."/>
            <person name="Pecoraro L."/>
            <person name="Huang H.X."/>
            <person name="Xiao X.J."/>
            <person name="Lin M."/>
            <person name="Wu X.Y."/>
            <person name="Wu W.L."/>
            <person name="Chen Y.Y."/>
            <person name="Chang S.B."/>
            <person name="Sakamoto S."/>
            <person name="Ohme-Takagi M."/>
            <person name="Yagi M."/>
            <person name="Zeng S.J."/>
            <person name="Shen C.Y."/>
            <person name="Yeh C.M."/>
            <person name="Luo Y.B."/>
            <person name="Tsai W.C."/>
            <person name="Van de Peer Y."/>
            <person name="Liu Z.J."/>
        </authorList>
    </citation>
    <scope>NUCLEOTIDE SEQUENCE [LARGE SCALE GENOMIC DNA]</scope>
    <source>
        <strain evidence="5">cv. Shenzhen</strain>
        <tissue evidence="4">Stem</tissue>
    </source>
</reference>